<evidence type="ECO:0000256" key="1">
    <source>
        <dbReference type="SAM" id="Phobius"/>
    </source>
</evidence>
<dbReference type="RefSeq" id="WP_189565484.1">
    <property type="nucleotide sequence ID" value="NZ_BMXF01000003.1"/>
</dbReference>
<sequence>MVLKTIQFIQVLLLCIIAGQAFFYLIGGTAGVRYVSVHAFIEQRKAIDIAIGPNLKILYPMCALSGIAVLILLRQQIHTLTFCLSAAALLLVLIDMVIAVKGNVPINQQMMGWTATVHPADWATVRDQWLAYMHWRQGCSITALLCLLVSLFSRL</sequence>
<comment type="caution">
    <text evidence="2">The sequence shown here is derived from an EMBL/GenBank/DDBJ whole genome shotgun (WGS) entry which is preliminary data.</text>
</comment>
<feature type="transmembrane region" description="Helical" evidence="1">
    <location>
        <begin position="80"/>
        <end position="100"/>
    </location>
</feature>
<dbReference type="InterPro" id="IPR013901">
    <property type="entry name" value="Anthrone_oxy"/>
</dbReference>
<accession>A0A8J3G9S1</accession>
<evidence type="ECO:0000313" key="3">
    <source>
        <dbReference type="Proteomes" id="UP000598271"/>
    </source>
</evidence>
<dbReference type="AlphaFoldDB" id="A0A8J3G9S1"/>
<feature type="transmembrane region" description="Helical" evidence="1">
    <location>
        <begin position="135"/>
        <end position="153"/>
    </location>
</feature>
<feature type="transmembrane region" description="Helical" evidence="1">
    <location>
        <begin position="12"/>
        <end position="37"/>
    </location>
</feature>
<proteinExistence type="predicted"/>
<keyword evidence="1" id="KW-0812">Transmembrane</keyword>
<organism evidence="2 3">
    <name type="scientific">Persicitalea jodogahamensis</name>
    <dbReference type="NCBI Taxonomy" id="402147"/>
    <lineage>
        <taxon>Bacteria</taxon>
        <taxon>Pseudomonadati</taxon>
        <taxon>Bacteroidota</taxon>
        <taxon>Cytophagia</taxon>
        <taxon>Cytophagales</taxon>
        <taxon>Spirosomataceae</taxon>
        <taxon>Persicitalea</taxon>
    </lineage>
</organism>
<keyword evidence="1" id="KW-1133">Transmembrane helix</keyword>
<evidence type="ECO:0000313" key="2">
    <source>
        <dbReference type="EMBL" id="GHB75444.1"/>
    </source>
</evidence>
<feature type="transmembrane region" description="Helical" evidence="1">
    <location>
        <begin position="57"/>
        <end position="73"/>
    </location>
</feature>
<dbReference type="EMBL" id="BMXF01000003">
    <property type="protein sequence ID" value="GHB75444.1"/>
    <property type="molecule type" value="Genomic_DNA"/>
</dbReference>
<name>A0A8J3G9S1_9BACT</name>
<dbReference type="Proteomes" id="UP000598271">
    <property type="component" value="Unassembled WGS sequence"/>
</dbReference>
<gene>
    <name evidence="2" type="ORF">GCM10007390_31480</name>
</gene>
<reference evidence="2 3" key="1">
    <citation type="journal article" date="2014" name="Int. J. Syst. Evol. Microbiol.">
        <title>Complete genome sequence of Corynebacterium casei LMG S-19264T (=DSM 44701T), isolated from a smear-ripened cheese.</title>
        <authorList>
            <consortium name="US DOE Joint Genome Institute (JGI-PGF)"/>
            <person name="Walter F."/>
            <person name="Albersmeier A."/>
            <person name="Kalinowski J."/>
            <person name="Ruckert C."/>
        </authorList>
    </citation>
    <scope>NUCLEOTIDE SEQUENCE [LARGE SCALE GENOMIC DNA]</scope>
    <source>
        <strain evidence="2 3">KCTC 12866</strain>
    </source>
</reference>
<protein>
    <recommendedName>
        <fullName evidence="4">DUF1772 domain-containing protein</fullName>
    </recommendedName>
</protein>
<dbReference type="Pfam" id="PF08592">
    <property type="entry name" value="Anthrone_oxy"/>
    <property type="match status" value="1"/>
</dbReference>
<evidence type="ECO:0008006" key="4">
    <source>
        <dbReference type="Google" id="ProtNLM"/>
    </source>
</evidence>
<keyword evidence="3" id="KW-1185">Reference proteome</keyword>
<keyword evidence="1" id="KW-0472">Membrane</keyword>